<dbReference type="PANTHER" id="PTHR31793:SF27">
    <property type="entry name" value="NOVEL THIOESTERASE SUPERFAMILY DOMAIN AND SAPOSIN A-TYPE DOMAIN CONTAINING PROTEIN (0610012H03RIK)"/>
    <property type="match status" value="1"/>
</dbReference>
<evidence type="ECO:0000313" key="3">
    <source>
        <dbReference type="EMBL" id="ASA20305.1"/>
    </source>
</evidence>
<dbReference type="PIRSF" id="PIRSF003230">
    <property type="entry name" value="YbgC"/>
    <property type="match status" value="1"/>
</dbReference>
<protein>
    <submittedName>
        <fullName evidence="3">Thioesterase</fullName>
    </submittedName>
</protein>
<dbReference type="AlphaFoldDB" id="A0A2Z2K9X2"/>
<keyword evidence="4" id="KW-1185">Reference proteome</keyword>
<organism evidence="3 4">
    <name type="scientific">Paenibacillus donghaensis</name>
    <dbReference type="NCBI Taxonomy" id="414771"/>
    <lineage>
        <taxon>Bacteria</taxon>
        <taxon>Bacillati</taxon>
        <taxon>Bacillota</taxon>
        <taxon>Bacilli</taxon>
        <taxon>Bacillales</taxon>
        <taxon>Paenibacillaceae</taxon>
        <taxon>Paenibacillus</taxon>
    </lineage>
</organism>
<evidence type="ECO:0000313" key="4">
    <source>
        <dbReference type="Proteomes" id="UP000249890"/>
    </source>
</evidence>
<name>A0A2Z2K9X2_9BACL</name>
<dbReference type="Pfam" id="PF13279">
    <property type="entry name" value="4HBT_2"/>
    <property type="match status" value="1"/>
</dbReference>
<reference evidence="3 4" key="1">
    <citation type="submission" date="2017-06" db="EMBL/GenBank/DDBJ databases">
        <title>Complete genome sequence of Paenibacillus donghaensis KCTC 13049T isolated from East Sea sediment, South Korea.</title>
        <authorList>
            <person name="Jung B.K."/>
            <person name="Hong S.-J."/>
            <person name="Shin J.-H."/>
        </authorList>
    </citation>
    <scope>NUCLEOTIDE SEQUENCE [LARGE SCALE GENOMIC DNA]</scope>
    <source>
        <strain evidence="3 4">KCTC 13049</strain>
    </source>
</reference>
<gene>
    <name evidence="3" type="ORF">B9T62_05520</name>
</gene>
<dbReference type="GO" id="GO:0047617">
    <property type="term" value="F:fatty acyl-CoA hydrolase activity"/>
    <property type="evidence" value="ECO:0007669"/>
    <property type="project" value="TreeGrafter"/>
</dbReference>
<dbReference type="NCBIfam" id="TIGR00051">
    <property type="entry name" value="YbgC/FadM family acyl-CoA thioesterase"/>
    <property type="match status" value="1"/>
</dbReference>
<sequence>MESSRQGLPSRWYTSGFRVRYQESDQMGVVYHANYLNWFECGRTEMFRQLGFTYRGLESKGVLLPVTAADLQFKSPARYDDLITVYARLTVFSALRVAYEYEIRRLPAPEDSGIDRPQNSAEIGRALADYEPQGQLLVTGTTSHVWLNREWKPTRLDRALPELYHAITGALREERGAT</sequence>
<proteinExistence type="inferred from homology"/>
<accession>A0A2Z2K9X2</accession>
<dbReference type="EMBL" id="CP021780">
    <property type="protein sequence ID" value="ASA20305.1"/>
    <property type="molecule type" value="Genomic_DNA"/>
</dbReference>
<dbReference type="InterPro" id="IPR050563">
    <property type="entry name" value="4-hydroxybenzoyl-CoA_TE"/>
</dbReference>
<evidence type="ECO:0000256" key="1">
    <source>
        <dbReference type="ARBA" id="ARBA00005953"/>
    </source>
</evidence>
<dbReference type="Gene3D" id="3.10.129.10">
    <property type="entry name" value="Hotdog Thioesterase"/>
    <property type="match status" value="1"/>
</dbReference>
<evidence type="ECO:0000256" key="2">
    <source>
        <dbReference type="ARBA" id="ARBA00022801"/>
    </source>
</evidence>
<dbReference type="InterPro" id="IPR029069">
    <property type="entry name" value="HotDog_dom_sf"/>
</dbReference>
<comment type="similarity">
    <text evidence="1">Belongs to the 4-hydroxybenzoyl-CoA thioesterase family.</text>
</comment>
<dbReference type="Proteomes" id="UP000249890">
    <property type="component" value="Chromosome"/>
</dbReference>
<dbReference type="CDD" id="cd00586">
    <property type="entry name" value="4HBT"/>
    <property type="match status" value="1"/>
</dbReference>
<dbReference type="PANTHER" id="PTHR31793">
    <property type="entry name" value="4-HYDROXYBENZOYL-COA THIOESTERASE FAMILY MEMBER"/>
    <property type="match status" value="1"/>
</dbReference>
<dbReference type="RefSeq" id="WP_087914327.1">
    <property type="nucleotide sequence ID" value="NZ_CP021780.1"/>
</dbReference>
<dbReference type="KEGG" id="pdh:B9T62_05520"/>
<dbReference type="InterPro" id="IPR006684">
    <property type="entry name" value="YbgC/YbaW"/>
</dbReference>
<dbReference type="SUPFAM" id="SSF54637">
    <property type="entry name" value="Thioesterase/thiol ester dehydrase-isomerase"/>
    <property type="match status" value="1"/>
</dbReference>
<keyword evidence="2" id="KW-0378">Hydrolase</keyword>
<dbReference type="OrthoDB" id="9800856at2"/>